<reference evidence="3" key="1">
    <citation type="submission" date="2016-10" db="EMBL/GenBank/DDBJ databases">
        <authorList>
            <person name="Varghese N."/>
        </authorList>
    </citation>
    <scope>NUCLEOTIDE SEQUENCE [LARGE SCALE GENOMIC DNA]</scope>
    <source>
        <strain evidence="3">92MFCol6.1</strain>
    </source>
</reference>
<dbReference type="PROSITE" id="PS51257">
    <property type="entry name" value="PROKAR_LIPOPROTEIN"/>
    <property type="match status" value="1"/>
</dbReference>
<evidence type="ECO:0008006" key="4">
    <source>
        <dbReference type="Google" id="ProtNLM"/>
    </source>
</evidence>
<protein>
    <recommendedName>
        <fullName evidence="4">Lipoprotein</fullName>
    </recommendedName>
</protein>
<feature type="signal peptide" evidence="1">
    <location>
        <begin position="1"/>
        <end position="22"/>
    </location>
</feature>
<proteinExistence type="predicted"/>
<dbReference type="AlphaFoldDB" id="A0A1W1GYE6"/>
<dbReference type="EMBL" id="FWEU01000002">
    <property type="protein sequence ID" value="SLM24383.1"/>
    <property type="molecule type" value="Genomic_DNA"/>
</dbReference>
<dbReference type="RefSeq" id="WP_080149477.1">
    <property type="nucleotide sequence ID" value="NZ_FWEU01000002.1"/>
</dbReference>
<dbReference type="Proteomes" id="UP000191133">
    <property type="component" value="Unassembled WGS sequence"/>
</dbReference>
<accession>A0A1W1GYE6</accession>
<keyword evidence="1" id="KW-0732">Signal</keyword>
<evidence type="ECO:0000313" key="3">
    <source>
        <dbReference type="Proteomes" id="UP000191133"/>
    </source>
</evidence>
<evidence type="ECO:0000313" key="2">
    <source>
        <dbReference type="EMBL" id="SLM24383.1"/>
    </source>
</evidence>
<feature type="chain" id="PRO_5012822689" description="Lipoprotein" evidence="1">
    <location>
        <begin position="23"/>
        <end position="180"/>
    </location>
</feature>
<name>A0A1W1GYE6_9GAMM</name>
<evidence type="ECO:0000256" key="1">
    <source>
        <dbReference type="SAM" id="SignalP"/>
    </source>
</evidence>
<organism evidence="2 3">
    <name type="scientific">Stenotrophomonas indicatrix</name>
    <dbReference type="NCBI Taxonomy" id="2045451"/>
    <lineage>
        <taxon>Bacteria</taxon>
        <taxon>Pseudomonadati</taxon>
        <taxon>Pseudomonadota</taxon>
        <taxon>Gammaproteobacteria</taxon>
        <taxon>Lysobacterales</taxon>
        <taxon>Lysobacteraceae</taxon>
        <taxon>Stenotrophomonas</taxon>
    </lineage>
</organism>
<sequence length="180" mass="19233">MRGFISLLIPLLVAGCSSPAPPVDATGRDASAATTAPSVPTTKAAPQAATVDAIAIDPLYGAVANGSETPAAMLNRYMLDLLNRNTSRSDAAWAYAPADPRRADDAVLRLLPDVRNLRLDSDVAMPRDDGQPPRLLEVPVKIRAVTANGTFRYHGWYRVQPSADGRSWQIQSASLQPTLD</sequence>
<gene>
    <name evidence="2" type="ORF">SAMN04488690_2104</name>
</gene>